<dbReference type="GO" id="GO:0008270">
    <property type="term" value="F:zinc ion binding"/>
    <property type="evidence" value="ECO:0007669"/>
    <property type="project" value="UniProtKB-KW"/>
</dbReference>
<dbReference type="AlphaFoldDB" id="A0ABC8IZJ5"/>
<keyword evidence="6" id="KW-1133">Transmembrane helix</keyword>
<dbReference type="Pfam" id="PF25464">
    <property type="entry name" value="DUF7900"/>
    <property type="match status" value="1"/>
</dbReference>
<organism evidence="8 9">
    <name type="scientific">Eruca vesicaria subsp. sativa</name>
    <name type="common">Garden rocket</name>
    <name type="synonym">Eruca sativa</name>
    <dbReference type="NCBI Taxonomy" id="29727"/>
    <lineage>
        <taxon>Eukaryota</taxon>
        <taxon>Viridiplantae</taxon>
        <taxon>Streptophyta</taxon>
        <taxon>Embryophyta</taxon>
        <taxon>Tracheophyta</taxon>
        <taxon>Spermatophyta</taxon>
        <taxon>Magnoliopsida</taxon>
        <taxon>eudicotyledons</taxon>
        <taxon>Gunneridae</taxon>
        <taxon>Pentapetalae</taxon>
        <taxon>rosids</taxon>
        <taxon>malvids</taxon>
        <taxon>Brassicales</taxon>
        <taxon>Brassicaceae</taxon>
        <taxon>Brassiceae</taxon>
        <taxon>Eruca</taxon>
    </lineage>
</organism>
<evidence type="ECO:0000313" key="9">
    <source>
        <dbReference type="Proteomes" id="UP001642260"/>
    </source>
</evidence>
<dbReference type="InterPro" id="IPR057222">
    <property type="entry name" value="DUF7900"/>
</dbReference>
<keyword evidence="1" id="KW-0479">Metal-binding</keyword>
<dbReference type="EMBL" id="CAKOAT010049044">
    <property type="protein sequence ID" value="CAH8294396.1"/>
    <property type="molecule type" value="Genomic_DNA"/>
</dbReference>
<evidence type="ECO:0000256" key="6">
    <source>
        <dbReference type="SAM" id="Phobius"/>
    </source>
</evidence>
<evidence type="ECO:0000256" key="4">
    <source>
        <dbReference type="PROSITE-ProRule" id="PRU01343"/>
    </source>
</evidence>
<keyword evidence="5" id="KW-0175">Coiled coil</keyword>
<keyword evidence="3" id="KW-0862">Zinc</keyword>
<evidence type="ECO:0000256" key="5">
    <source>
        <dbReference type="SAM" id="Coils"/>
    </source>
</evidence>
<comment type="caution">
    <text evidence="8">The sequence shown here is derived from an EMBL/GenBank/DDBJ whole genome shotgun (WGS) entry which is preliminary data.</text>
</comment>
<proteinExistence type="predicted"/>
<feature type="transmembrane region" description="Helical" evidence="6">
    <location>
        <begin position="138"/>
        <end position="161"/>
    </location>
</feature>
<feature type="domain" description="GRF-type" evidence="7">
    <location>
        <begin position="20"/>
        <end position="65"/>
    </location>
</feature>
<evidence type="ECO:0000256" key="3">
    <source>
        <dbReference type="ARBA" id="ARBA00022833"/>
    </source>
</evidence>
<keyword evidence="9" id="KW-1185">Reference proteome</keyword>
<dbReference type="InterPro" id="IPR010666">
    <property type="entry name" value="Znf_GRF"/>
</dbReference>
<feature type="coiled-coil region" evidence="5">
    <location>
        <begin position="75"/>
        <end position="136"/>
    </location>
</feature>
<evidence type="ECO:0000256" key="2">
    <source>
        <dbReference type="ARBA" id="ARBA00022771"/>
    </source>
</evidence>
<keyword evidence="2 4" id="KW-0863">Zinc-finger</keyword>
<sequence length="164" mass="18782">MSQSLNSQSEISSSNDGVRCDCNKPAKVVRAWTRENPGHRFWSCRGRRVANGWDSCNFFRWPDVEAPDRWQHLALLEARDTIREQKEEIASLRQKVTLSTHGCDNSEISSKLMERMKEKNEECEALNREVLIIKERSLVLKNVLVASSIEFAVVIGGLMVISKY</sequence>
<accession>A0ABC8IZJ5</accession>
<evidence type="ECO:0000256" key="1">
    <source>
        <dbReference type="ARBA" id="ARBA00022723"/>
    </source>
</evidence>
<keyword evidence="6" id="KW-0472">Membrane</keyword>
<dbReference type="PANTHER" id="PTHR33248">
    <property type="entry name" value="ZINC ION-BINDING PROTEIN"/>
    <property type="match status" value="1"/>
</dbReference>
<name>A0ABC8IZJ5_ERUVS</name>
<protein>
    <recommendedName>
        <fullName evidence="7">GRF-type domain-containing protein</fullName>
    </recommendedName>
</protein>
<evidence type="ECO:0000313" key="8">
    <source>
        <dbReference type="EMBL" id="CAH8294396.1"/>
    </source>
</evidence>
<dbReference type="PROSITE" id="PS51999">
    <property type="entry name" value="ZF_GRF"/>
    <property type="match status" value="1"/>
</dbReference>
<gene>
    <name evidence="8" type="ORF">ERUC_LOCUS1747</name>
</gene>
<keyword evidence="6" id="KW-0812">Transmembrane</keyword>
<dbReference type="Proteomes" id="UP001642260">
    <property type="component" value="Unassembled WGS sequence"/>
</dbReference>
<reference evidence="8 9" key="1">
    <citation type="submission" date="2022-03" db="EMBL/GenBank/DDBJ databases">
        <authorList>
            <person name="Macdonald S."/>
            <person name="Ahmed S."/>
            <person name="Newling K."/>
        </authorList>
    </citation>
    <scope>NUCLEOTIDE SEQUENCE [LARGE SCALE GENOMIC DNA]</scope>
</reference>
<evidence type="ECO:0000259" key="7">
    <source>
        <dbReference type="PROSITE" id="PS51999"/>
    </source>
</evidence>